<dbReference type="HOGENOM" id="CLU_050192_2_3_10"/>
<dbReference type="InterPro" id="IPR032508">
    <property type="entry name" value="FecR_C"/>
</dbReference>
<name>S0GG97_9BACT</name>
<reference evidence="4 5" key="1">
    <citation type="submission" date="2013-04" db="EMBL/GenBank/DDBJ databases">
        <title>The Genome Sequence of Parabacteroides goldsteinii dnLKV18.</title>
        <authorList>
            <consortium name="The Broad Institute Genomics Platform"/>
            <consortium name="The Broad Institute Genome Sequencing Center for Infectious Disease"/>
            <person name="Earl A."/>
            <person name="Xavier R."/>
            <person name="Kuhn K."/>
            <person name="Stappenbeck T."/>
            <person name="Walker B."/>
            <person name="Young S."/>
            <person name="Zeng Q."/>
            <person name="Gargeya S."/>
            <person name="Fitzgerald M."/>
            <person name="Haas B."/>
            <person name="Abouelleil A."/>
            <person name="Allen A.W."/>
            <person name="Alvarado L."/>
            <person name="Arachchi H.M."/>
            <person name="Berlin A.M."/>
            <person name="Chapman S.B."/>
            <person name="Gainer-Dewar J."/>
            <person name="Goldberg J."/>
            <person name="Griggs A."/>
            <person name="Gujja S."/>
            <person name="Hansen M."/>
            <person name="Howarth C."/>
            <person name="Imamovic A."/>
            <person name="Ireland A."/>
            <person name="Larimer J."/>
            <person name="McCowan C."/>
            <person name="Murphy C."/>
            <person name="Pearson M."/>
            <person name="Poon T.W."/>
            <person name="Priest M."/>
            <person name="Roberts A."/>
            <person name="Saif S."/>
            <person name="Shea T."/>
            <person name="Sisk P."/>
            <person name="Sykes S."/>
            <person name="Wortman J."/>
            <person name="Nusbaum C."/>
            <person name="Birren B."/>
        </authorList>
    </citation>
    <scope>NUCLEOTIDE SEQUENCE [LARGE SCALE GENOMIC DNA]</scope>
    <source>
        <strain evidence="5">dnLKV18</strain>
    </source>
</reference>
<proteinExistence type="predicted"/>
<dbReference type="GO" id="GO:0016989">
    <property type="term" value="F:sigma factor antagonist activity"/>
    <property type="evidence" value="ECO:0007669"/>
    <property type="project" value="TreeGrafter"/>
</dbReference>
<dbReference type="InterPro" id="IPR006860">
    <property type="entry name" value="FecR"/>
</dbReference>
<feature type="transmembrane region" description="Helical" evidence="1">
    <location>
        <begin position="83"/>
        <end position="103"/>
    </location>
</feature>
<dbReference type="PANTHER" id="PTHR30273">
    <property type="entry name" value="PERIPLASMIC SIGNAL SENSOR AND SIGMA FACTOR ACTIVATOR FECR-RELATED"/>
    <property type="match status" value="1"/>
</dbReference>
<sequence length="327" mass="37974">MEDGRSELVIKYLQGQLDTQDINDFYTWVNENVENKKVFFEIKAVYDACYTNRMQNDMEGSWDRLLKKRKVFYPRKKSRWLQLGNYAAVSFITVCLTSLFLTFNKDEDKIATRYIGGDGLDADVVELPDGTQVCLGSKTVFHYENDYGRKERTVYLEGEAYFEVAKDKDKPFIVKTKEQNIEALGTKFNVTAYAYASDSLLTTTLLEGAVRLKTENILHQTILKPNQQFIYNRNTHAGDVRNVDAKQFTSWTTGYYYFPEQSLEAILYRLSHVYGVQFTVTSETLNKRTFTGTFYRGQSIKDIMEIVNLSIPIKYRIDDRHITVSEI</sequence>
<evidence type="ECO:0000259" key="3">
    <source>
        <dbReference type="Pfam" id="PF16344"/>
    </source>
</evidence>
<dbReference type="Gene3D" id="2.60.120.1440">
    <property type="match status" value="1"/>
</dbReference>
<dbReference type="EMBL" id="ASSQ01000020">
    <property type="protein sequence ID" value="EOS15714.1"/>
    <property type="molecule type" value="Genomic_DNA"/>
</dbReference>
<evidence type="ECO:0008006" key="6">
    <source>
        <dbReference type="Google" id="ProtNLM"/>
    </source>
</evidence>
<dbReference type="InterPro" id="IPR012373">
    <property type="entry name" value="Ferrdict_sens_TM"/>
</dbReference>
<evidence type="ECO:0000313" key="5">
    <source>
        <dbReference type="Proteomes" id="UP000014140"/>
    </source>
</evidence>
<feature type="domain" description="Protein FecR C-terminal" evidence="3">
    <location>
        <begin position="255"/>
        <end position="324"/>
    </location>
</feature>
<evidence type="ECO:0000259" key="2">
    <source>
        <dbReference type="Pfam" id="PF04773"/>
    </source>
</evidence>
<feature type="domain" description="FecR protein" evidence="2">
    <location>
        <begin position="125"/>
        <end position="211"/>
    </location>
</feature>
<dbReference type="AlphaFoldDB" id="S0GG97"/>
<accession>S0GG97</accession>
<organism evidence="4 5">
    <name type="scientific">Parabacteroides goldsteinii dnLKV18</name>
    <dbReference type="NCBI Taxonomy" id="1235789"/>
    <lineage>
        <taxon>Bacteria</taxon>
        <taxon>Pseudomonadati</taxon>
        <taxon>Bacteroidota</taxon>
        <taxon>Bacteroidia</taxon>
        <taxon>Bacteroidales</taxon>
        <taxon>Tannerellaceae</taxon>
        <taxon>Parabacteroides</taxon>
    </lineage>
</organism>
<keyword evidence="1" id="KW-0812">Transmembrane</keyword>
<evidence type="ECO:0000256" key="1">
    <source>
        <dbReference type="SAM" id="Phobius"/>
    </source>
</evidence>
<dbReference type="Proteomes" id="UP000014140">
    <property type="component" value="Unassembled WGS sequence"/>
</dbReference>
<dbReference type="PIRSF" id="PIRSF018266">
    <property type="entry name" value="FecR"/>
    <property type="match status" value="1"/>
</dbReference>
<dbReference type="PANTHER" id="PTHR30273:SF2">
    <property type="entry name" value="PROTEIN FECR"/>
    <property type="match status" value="1"/>
</dbReference>
<dbReference type="Gene3D" id="3.55.50.30">
    <property type="match status" value="1"/>
</dbReference>
<dbReference type="PATRIC" id="fig|1235789.3.peg.4041"/>
<keyword evidence="1" id="KW-0472">Membrane</keyword>
<keyword evidence="5" id="KW-1185">Reference proteome</keyword>
<gene>
    <name evidence="4" type="ORF">C803_04026</name>
</gene>
<protein>
    <recommendedName>
        <fullName evidence="6">FecR protein domain-containing protein</fullName>
    </recommendedName>
</protein>
<keyword evidence="1" id="KW-1133">Transmembrane helix</keyword>
<dbReference type="RefSeq" id="WP_010800955.1">
    <property type="nucleotide sequence ID" value="NZ_KE159520.1"/>
</dbReference>
<dbReference type="Pfam" id="PF16344">
    <property type="entry name" value="FecR_C"/>
    <property type="match status" value="1"/>
</dbReference>
<comment type="caution">
    <text evidence="4">The sequence shown here is derived from an EMBL/GenBank/DDBJ whole genome shotgun (WGS) entry which is preliminary data.</text>
</comment>
<evidence type="ECO:0000313" key="4">
    <source>
        <dbReference type="EMBL" id="EOS15714.1"/>
    </source>
</evidence>
<dbReference type="Pfam" id="PF04773">
    <property type="entry name" value="FecR"/>
    <property type="match status" value="1"/>
</dbReference>